<evidence type="ECO:0000256" key="1">
    <source>
        <dbReference type="SAM" id="MobiDB-lite"/>
    </source>
</evidence>
<organism evidence="2 3">
    <name type="scientific">Scylla paramamosain</name>
    <name type="common">Mud crab</name>
    <dbReference type="NCBI Taxonomy" id="85552"/>
    <lineage>
        <taxon>Eukaryota</taxon>
        <taxon>Metazoa</taxon>
        <taxon>Ecdysozoa</taxon>
        <taxon>Arthropoda</taxon>
        <taxon>Crustacea</taxon>
        <taxon>Multicrustacea</taxon>
        <taxon>Malacostraca</taxon>
        <taxon>Eumalacostraca</taxon>
        <taxon>Eucarida</taxon>
        <taxon>Decapoda</taxon>
        <taxon>Pleocyemata</taxon>
        <taxon>Brachyura</taxon>
        <taxon>Eubrachyura</taxon>
        <taxon>Portunoidea</taxon>
        <taxon>Portunidae</taxon>
        <taxon>Portuninae</taxon>
        <taxon>Scylla</taxon>
    </lineage>
</organism>
<feature type="region of interest" description="Disordered" evidence="1">
    <location>
        <begin position="81"/>
        <end position="401"/>
    </location>
</feature>
<gene>
    <name evidence="2" type="ORF">O3P69_003694</name>
</gene>
<feature type="region of interest" description="Disordered" evidence="1">
    <location>
        <begin position="675"/>
        <end position="1080"/>
    </location>
</feature>
<feature type="compositionally biased region" description="Polar residues" evidence="1">
    <location>
        <begin position="778"/>
        <end position="797"/>
    </location>
</feature>
<feature type="compositionally biased region" description="Polar residues" evidence="1">
    <location>
        <begin position="807"/>
        <end position="821"/>
    </location>
</feature>
<keyword evidence="3" id="KW-1185">Reference proteome</keyword>
<feature type="compositionally biased region" description="Polar residues" evidence="1">
    <location>
        <begin position="551"/>
        <end position="562"/>
    </location>
</feature>
<feature type="compositionally biased region" description="Polar residues" evidence="1">
    <location>
        <begin position="440"/>
        <end position="458"/>
    </location>
</feature>
<accession>A0AAW0UGZ6</accession>
<feature type="compositionally biased region" description="Polar residues" evidence="1">
    <location>
        <begin position="297"/>
        <end position="308"/>
    </location>
</feature>
<feature type="compositionally biased region" description="Low complexity" evidence="1">
    <location>
        <begin position="383"/>
        <end position="395"/>
    </location>
</feature>
<feature type="compositionally biased region" description="Basic and acidic residues" evidence="1">
    <location>
        <begin position="917"/>
        <end position="958"/>
    </location>
</feature>
<reference evidence="2 3" key="1">
    <citation type="submission" date="2023-03" db="EMBL/GenBank/DDBJ databases">
        <title>High-quality genome of Scylla paramamosain provides insights in environmental adaptation.</title>
        <authorList>
            <person name="Zhang L."/>
        </authorList>
    </citation>
    <scope>NUCLEOTIDE SEQUENCE [LARGE SCALE GENOMIC DNA]</scope>
    <source>
        <strain evidence="2">LZ_2023a</strain>
        <tissue evidence="2">Muscle</tissue>
    </source>
</reference>
<feature type="compositionally biased region" description="Polar residues" evidence="1">
    <location>
        <begin position="464"/>
        <end position="473"/>
    </location>
</feature>
<evidence type="ECO:0000313" key="2">
    <source>
        <dbReference type="EMBL" id="KAK8397957.1"/>
    </source>
</evidence>
<evidence type="ECO:0000313" key="3">
    <source>
        <dbReference type="Proteomes" id="UP001487740"/>
    </source>
</evidence>
<feature type="compositionally biased region" description="Pro residues" evidence="1">
    <location>
        <begin position="731"/>
        <end position="741"/>
    </location>
</feature>
<comment type="caution">
    <text evidence="2">The sequence shown here is derived from an EMBL/GenBank/DDBJ whole genome shotgun (WGS) entry which is preliminary data.</text>
</comment>
<name>A0AAW0UGZ6_SCYPA</name>
<feature type="compositionally biased region" description="Polar residues" evidence="1">
    <location>
        <begin position="596"/>
        <end position="614"/>
    </location>
</feature>
<feature type="compositionally biased region" description="Low complexity" evidence="1">
    <location>
        <begin position="615"/>
        <end position="633"/>
    </location>
</feature>
<feature type="compositionally biased region" description="Polar residues" evidence="1">
    <location>
        <begin position="531"/>
        <end position="540"/>
    </location>
</feature>
<feature type="compositionally biased region" description="Polar residues" evidence="1">
    <location>
        <begin position="506"/>
        <end position="521"/>
    </location>
</feature>
<proteinExistence type="predicted"/>
<feature type="compositionally biased region" description="Low complexity" evidence="1">
    <location>
        <begin position="487"/>
        <end position="503"/>
    </location>
</feature>
<feature type="compositionally biased region" description="Pro residues" evidence="1">
    <location>
        <begin position="1041"/>
        <end position="1057"/>
    </location>
</feature>
<feature type="region of interest" description="Disordered" evidence="1">
    <location>
        <begin position="427"/>
        <end position="640"/>
    </location>
</feature>
<feature type="compositionally biased region" description="Low complexity" evidence="1">
    <location>
        <begin position="578"/>
        <end position="595"/>
    </location>
</feature>
<protein>
    <submittedName>
        <fullName evidence="2">Uncharacterized protein</fullName>
    </submittedName>
</protein>
<feature type="compositionally biased region" description="Low complexity" evidence="1">
    <location>
        <begin position="93"/>
        <end position="121"/>
    </location>
</feature>
<dbReference type="Proteomes" id="UP001487740">
    <property type="component" value="Unassembled WGS sequence"/>
</dbReference>
<feature type="compositionally biased region" description="Low complexity" evidence="1">
    <location>
        <begin position="675"/>
        <end position="724"/>
    </location>
</feature>
<dbReference type="EMBL" id="JARAKH010000012">
    <property type="protein sequence ID" value="KAK8397957.1"/>
    <property type="molecule type" value="Genomic_DNA"/>
</dbReference>
<feature type="compositionally biased region" description="Low complexity" evidence="1">
    <location>
        <begin position="207"/>
        <end position="226"/>
    </location>
</feature>
<feature type="compositionally biased region" description="Polar residues" evidence="1">
    <location>
        <begin position="155"/>
        <end position="172"/>
    </location>
</feature>
<feature type="compositionally biased region" description="Pro residues" evidence="1">
    <location>
        <begin position="1005"/>
        <end position="1019"/>
    </location>
</feature>
<dbReference type="AlphaFoldDB" id="A0AAW0UGZ6"/>
<sequence length="1141" mass="119654">MSLTRPAWGREAAGGFIGRAAPRLGTTGLSLFQKILQLLKAPGGPLEPPDATCKDRSGVFQFSPGASWDFGESPLIYRRRSRRPSFSRPPPRSSSESQLLQESSSSPRSVRSLPGSPPLRRCVWANTPDSCRDGRQSPPARFEYLDEPQQGALEASQSPPKIKSHQIQSAPSVSVGPSRIADAPKRRPAETEQQQQQQQGAAPSLPPTSECSSPPGSPTPTGYQTSAPSSREGSPTPRRKVRRTPLGKVSGSGMIEVVPGKAPQGTAMWRPRPDSSRDSAVPPWADPNAQAPPPPSQVYNPLSPTSQRRQMKLSAPTSSTVEANPSPKHFNRPTPGASPVMARRSLSRNSGPHRARSVDSIARTPPWADHKLRHTPRTESPLSASTKAKATSSTSLEKAEEFTVVSASSETHVTVREQQSAVELTIGCPAPGVGSHGVVNGTQQLPSPLVSPTPSAESQPAPGSLSQEQSSPTPWRKQRAAGANVTPAHQQQPAHPPAASAAPDSVLTTTGAITTPASQQAPWRKGRGETVQLSQSSSDKPASIAPETARQEGTGTNSQPNWRKQKTKSRPSDTSKVSTAAQSQALSSAGATTSQPIPSATVDGSASKTTLHQVSVTSSATSSASTEAASKSTQQIPSVGQTVADTSVITSTISSHQSASQSAHSVNVVNTKKSIVSASTSSSVVTSKGERNAISQADSSQISASSTAVSTPPSSTAADLTPTKGPGGPGTEPPVGPPEPPQRSDSSGASVKNKRDFPSTPTLTSSPVAAAPRHSAAGHTSDTQINKPDSVPGTSQVPLPPKEIVGTLSQSTPSQVRDSFSPTPTMPIPTPPPEPSANLVKAGGVTQSPQTAPGDKSSETTPQTDYTAAMKDPGPLPPPPPVTDMSLESIEANPTFPPPPASIQDERMRGLPPPMRELPKEELGPENEEYVRESVTKRIKAFEKQASEEEQPALERRQHVARPVAPWVKKTSAGPVQHDTYWDMTSPEERTDGIPVPPVQASTPAPAPAPAPPPPPPPAQTKLERTMSPTRPAQTKAPVSASPPGPAVRFSPCPPKSQPGGVVKSLSTSRPRVVPQRQRSVSTGDYIANYIIPDDLCKMPAEGSAPIATEPILPPSPVKEEPLFDPWCDPGESSHHHLSGC</sequence>
<feature type="region of interest" description="Disordered" evidence="1">
    <location>
        <begin position="1107"/>
        <end position="1141"/>
    </location>
</feature>
<feature type="compositionally biased region" description="Pro residues" evidence="1">
    <location>
        <begin position="824"/>
        <end position="835"/>
    </location>
</feature>
<feature type="compositionally biased region" description="Low complexity" evidence="1">
    <location>
        <begin position="1069"/>
        <end position="1080"/>
    </location>
</feature>